<dbReference type="RefSeq" id="WP_091833310.1">
    <property type="nucleotide sequence ID" value="NZ_FPAA01000001.1"/>
</dbReference>
<sequence>MKNKIIAVISTIIVIIIGFYYLFLNNNFLANLLFLDAEKIKDPSFLKDKQAVLYYSTPNYSLMGFSYAIFVDNKGETQGIKMHELDCGTVTKGNHRVFLEEADRVRIIGKNYKEFPMKVGQYLGHQSGYLKRKDLFFSLYNSGLHDSYIRYGNEKGFHTEKFPGSIEASGLFDDHIFVVTENLNEIDDEVDNSKYELIELKIQDEVKTKPIKTLKFKGELNPSTIHADEKYVYIIMTVDKDDHNGKVLLIRINKKTHHQDQFTLANYKGIDDLYQTTTYNDQRAAHMWKDDLYYIDGLGDVYTFNTKTEKSKKEFSLQESHLGEQTAFRGKYLYLYKLNEKTHQHSIDKYYLKTGKLVKRIRIKGIDTIFLTNVFGDGFGLYDFEVLK</sequence>
<protein>
    <submittedName>
        <fullName evidence="2">Uncharacterized protein</fullName>
    </submittedName>
</protein>
<organism evidence="2 3">
    <name type="scientific">Marininema halotolerans</name>
    <dbReference type="NCBI Taxonomy" id="1155944"/>
    <lineage>
        <taxon>Bacteria</taxon>
        <taxon>Bacillati</taxon>
        <taxon>Bacillota</taxon>
        <taxon>Bacilli</taxon>
        <taxon>Bacillales</taxon>
        <taxon>Thermoactinomycetaceae</taxon>
        <taxon>Marininema</taxon>
    </lineage>
</organism>
<feature type="transmembrane region" description="Helical" evidence="1">
    <location>
        <begin position="5"/>
        <end position="23"/>
    </location>
</feature>
<dbReference type="AlphaFoldDB" id="A0A1I6PC29"/>
<dbReference type="EMBL" id="FPAA01000001">
    <property type="protein sequence ID" value="SFS37774.1"/>
    <property type="molecule type" value="Genomic_DNA"/>
</dbReference>
<reference evidence="3" key="1">
    <citation type="submission" date="2016-10" db="EMBL/GenBank/DDBJ databases">
        <authorList>
            <person name="Varghese N."/>
            <person name="Submissions S."/>
        </authorList>
    </citation>
    <scope>NUCLEOTIDE SEQUENCE [LARGE SCALE GENOMIC DNA]</scope>
    <source>
        <strain evidence="3">DSM 45789</strain>
    </source>
</reference>
<name>A0A1I6PC29_9BACL</name>
<keyword evidence="3" id="KW-1185">Reference proteome</keyword>
<accession>A0A1I6PC29</accession>
<proteinExistence type="predicted"/>
<gene>
    <name evidence="2" type="ORF">SAMN05444972_101497</name>
</gene>
<dbReference type="OrthoDB" id="2573204at2"/>
<dbReference type="Proteomes" id="UP000198660">
    <property type="component" value="Unassembled WGS sequence"/>
</dbReference>
<keyword evidence="1" id="KW-0812">Transmembrane</keyword>
<keyword evidence="1" id="KW-0472">Membrane</keyword>
<evidence type="ECO:0000256" key="1">
    <source>
        <dbReference type="SAM" id="Phobius"/>
    </source>
</evidence>
<evidence type="ECO:0000313" key="3">
    <source>
        <dbReference type="Proteomes" id="UP000198660"/>
    </source>
</evidence>
<evidence type="ECO:0000313" key="2">
    <source>
        <dbReference type="EMBL" id="SFS37774.1"/>
    </source>
</evidence>
<keyword evidence="1" id="KW-1133">Transmembrane helix</keyword>